<evidence type="ECO:0000313" key="4">
    <source>
        <dbReference type="Proteomes" id="UP000273143"/>
    </source>
</evidence>
<sequence>MVECLECNNQCWVEFQLVDQQGNGKAYGGLQYLLTDSEGTVHKGVLDGSGSAKHDDLPCGGVILSFAEKYRGGEKFYEDLLDRDAYPLPITQLQYAAEQTEWLTKDEFEAVAGWHTNFNDGTIYHPDIEVRHLVEHVGHLPVFGTKWRSKIEFPRVEFTLAYNIRGYISGSKRQSIPQYGIGLETKNKHVLEVKPLRAYRPVLSLSNEFSSLNLYQLSILGALSYRDFEEEIIPGDYFKNPVANGYFYPQKSGTGMINSIFISELANHYESGIYGKAIGDPQRFGLLLEEVPYSKRFEIAPYDPEIYSANKLYQEALDNRREIPDEAETPKKIHFFDDKNKKGGMDTQGFITHSDEIVLISIRGTQETQDFFTDAKAVQVQMEQYPDGVRGHIGFYKSFKVIRGFISDYLDRFYSDQKIIVVGHSLGGAIATLAADWIKKIRKIENTILYTFGSPRVGNTEFVKQSILTHYRMVAENDPIPSVPGEFLSNETQFKIYGGVAGAVLPGPPGQSYLMSFAAYLGVKLTDNHASSTYQHHGELKHFSVLSLHSDPLLSDVIMWNPGCKGAVVCSPAIDAPAGLPQRADFIEQLKQMNDHYMFNSYIPFCYSTFLRWKKSVDNNQSVVTKEEAETLEKIWQEYQRKLEDEQWKLAESKKAIIDYQYNRALNQVDHIYSPKNSMIDYNSKIDEAEGNNKNYKTVIAQLKKEIARVELDRARIKTLVSEKITVQQLYGADVSQNSEINSIYEHWQIKDNEFVKKRPQEVAVIKKI</sequence>
<dbReference type="SUPFAM" id="SSF53474">
    <property type="entry name" value="alpha/beta-Hydrolases"/>
    <property type="match status" value="1"/>
</dbReference>
<accession>A0A3Q9JNS6</accession>
<dbReference type="Gene3D" id="3.40.50.1820">
    <property type="entry name" value="alpha/beta hydrolase"/>
    <property type="match status" value="1"/>
</dbReference>
<protein>
    <recommendedName>
        <fullName evidence="2">Fungal lipase-type domain-containing protein</fullName>
    </recommendedName>
</protein>
<dbReference type="RefSeq" id="WP_127164071.1">
    <property type="nucleotide sequence ID" value="NZ_CP029822.1"/>
</dbReference>
<evidence type="ECO:0000259" key="2">
    <source>
        <dbReference type="Pfam" id="PF01764"/>
    </source>
</evidence>
<dbReference type="AlphaFoldDB" id="A0A3Q9JNS6"/>
<dbReference type="EMBL" id="CP029822">
    <property type="protein sequence ID" value="AZS51305.1"/>
    <property type="molecule type" value="Genomic_DNA"/>
</dbReference>
<keyword evidence="4" id="KW-1185">Reference proteome</keyword>
<gene>
    <name evidence="3" type="ORF">DM558_11205</name>
</gene>
<dbReference type="InterPro" id="IPR029058">
    <property type="entry name" value="AB_hydrolase_fold"/>
</dbReference>
<proteinExistence type="predicted"/>
<dbReference type="GO" id="GO:0006629">
    <property type="term" value="P:lipid metabolic process"/>
    <property type="evidence" value="ECO:0007669"/>
    <property type="project" value="InterPro"/>
</dbReference>
<dbReference type="PANTHER" id="PTHR45856:SF24">
    <property type="entry name" value="FUNGAL LIPASE-LIKE DOMAIN-CONTAINING PROTEIN"/>
    <property type="match status" value="1"/>
</dbReference>
<dbReference type="PANTHER" id="PTHR45856">
    <property type="entry name" value="ALPHA/BETA-HYDROLASES SUPERFAMILY PROTEIN"/>
    <property type="match status" value="1"/>
</dbReference>
<dbReference type="Pfam" id="PF01764">
    <property type="entry name" value="Lipase_3"/>
    <property type="match status" value="1"/>
</dbReference>
<reference evidence="4" key="1">
    <citation type="submission" date="2018-06" db="EMBL/GenBank/DDBJ databases">
        <title>Complete genome of Pseudomonas insecticola strain QZS01.</title>
        <authorList>
            <person name="Wang J."/>
            <person name="Su Q."/>
        </authorList>
    </citation>
    <scope>NUCLEOTIDE SEQUENCE [LARGE SCALE GENOMIC DNA]</scope>
    <source>
        <strain evidence="4">QZS01</strain>
    </source>
</reference>
<dbReference type="InterPro" id="IPR051218">
    <property type="entry name" value="Sec_MonoDiacylglyc_Lipase"/>
</dbReference>
<dbReference type="InterPro" id="IPR002921">
    <property type="entry name" value="Fungal_lipase-type"/>
</dbReference>
<name>A0A3Q9JNS6_9GAMM</name>
<dbReference type="CDD" id="cd00519">
    <property type="entry name" value="Lipase_3"/>
    <property type="match status" value="1"/>
</dbReference>
<evidence type="ECO:0000313" key="3">
    <source>
        <dbReference type="EMBL" id="AZS51305.1"/>
    </source>
</evidence>
<organism evidence="3 4">
    <name type="scientific">Entomomonas moraniae</name>
    <dbReference type="NCBI Taxonomy" id="2213226"/>
    <lineage>
        <taxon>Bacteria</taxon>
        <taxon>Pseudomonadati</taxon>
        <taxon>Pseudomonadota</taxon>
        <taxon>Gammaproteobacteria</taxon>
        <taxon>Pseudomonadales</taxon>
        <taxon>Pseudomonadaceae</taxon>
        <taxon>Entomomonas</taxon>
    </lineage>
</organism>
<dbReference type="Proteomes" id="UP000273143">
    <property type="component" value="Chromosome"/>
</dbReference>
<feature type="domain" description="Fungal lipase-type" evidence="2">
    <location>
        <begin position="360"/>
        <end position="486"/>
    </location>
</feature>
<evidence type="ECO:0000256" key="1">
    <source>
        <dbReference type="SAM" id="Coils"/>
    </source>
</evidence>
<feature type="coiled-coil region" evidence="1">
    <location>
        <begin position="686"/>
        <end position="720"/>
    </location>
</feature>
<keyword evidence="1" id="KW-0175">Coiled coil</keyword>
<dbReference type="KEGG" id="emo:DM558_11205"/>